<proteinExistence type="predicted"/>
<name>A0ABR1VH73_9PEZI</name>
<feature type="compositionally biased region" description="Pro residues" evidence="1">
    <location>
        <begin position="1"/>
        <end position="11"/>
    </location>
</feature>
<dbReference type="EMBL" id="JAQQWN010000008">
    <property type="protein sequence ID" value="KAK8070562.1"/>
    <property type="molecule type" value="Genomic_DNA"/>
</dbReference>
<dbReference type="RefSeq" id="XP_066664370.1">
    <property type="nucleotide sequence ID" value="XM_066815080.1"/>
</dbReference>
<protein>
    <recommendedName>
        <fullName evidence="5">Transmembrane protein</fullName>
    </recommendedName>
</protein>
<keyword evidence="2" id="KW-0812">Transmembrane</keyword>
<sequence>MERPTSRPPSPVSAQGTSTVAASEVSLDVDISRGPSQDEPCFIDERNVAENMQLPSSNTGDNDSRDYRPVATDDPTTFYVQPTKRKVDWTKVLADCVSVLLPIGFVVFVALVWSLKDSRVIGDSHDGWQNGTTVSNRRRGRHDRLPVSILEPPDSGTSGHLGSFPLGTQSLLRMSELRPGLELSTTTITYFDNSARSQMIEWTDYEPFLEFPLEPKARALETLYTTLVSTPETSKRDTMDPWGHVKIPFLESASENNWKDVPRELNADGYSSLVSLPLNPINQDSKTTFSLESSYMQLQCSNTTASVHSWPDGSTSEELNHGMLEDAYNNFYGLLEQKKTYQLPNGTWHGFPMQRSSSWRMGKNATWSLGLNRFVDAVWFGGNQTKYSKFYFANSQHPEYHHRPILFKSEARIETGHTELLFRAICTDYDLEVAPPLLFFAGKCGVTQRYVESRVTCTRSTDSLRVCSVTAQRPSRQLHASNAITPLSFPLIFRYISKHMPLIIGGGVSYQTELSLHYLANQSLSDMNGADNEFLKHVTDKGLGTRLSQLLNTYYQLSQLTFNVAGGAADSSIQEPSLSVDAESRKEVTIFAVSDGWAGLCLVTCVAMLAAGVLSVVFAHRARGPETLGYVSTVFRDSKHFELLPGSDRLPAVELSRSMARERIRYGLVRNKKGEEPLLGVAREEETGRIIGM</sequence>
<accession>A0ABR1VH73</accession>
<organism evidence="3 4">
    <name type="scientific">Apiospora hydei</name>
    <dbReference type="NCBI Taxonomy" id="1337664"/>
    <lineage>
        <taxon>Eukaryota</taxon>
        <taxon>Fungi</taxon>
        <taxon>Dikarya</taxon>
        <taxon>Ascomycota</taxon>
        <taxon>Pezizomycotina</taxon>
        <taxon>Sordariomycetes</taxon>
        <taxon>Xylariomycetidae</taxon>
        <taxon>Amphisphaeriales</taxon>
        <taxon>Apiosporaceae</taxon>
        <taxon>Apiospora</taxon>
    </lineage>
</organism>
<gene>
    <name evidence="3" type="ORF">PG997_010765</name>
</gene>
<comment type="caution">
    <text evidence="3">The sequence shown here is derived from an EMBL/GenBank/DDBJ whole genome shotgun (WGS) entry which is preliminary data.</text>
</comment>
<evidence type="ECO:0000313" key="4">
    <source>
        <dbReference type="Proteomes" id="UP001433268"/>
    </source>
</evidence>
<feature type="region of interest" description="Disordered" evidence="1">
    <location>
        <begin position="1"/>
        <end position="41"/>
    </location>
</feature>
<dbReference type="Proteomes" id="UP001433268">
    <property type="component" value="Unassembled WGS sequence"/>
</dbReference>
<evidence type="ECO:0008006" key="5">
    <source>
        <dbReference type="Google" id="ProtNLM"/>
    </source>
</evidence>
<feature type="transmembrane region" description="Helical" evidence="2">
    <location>
        <begin position="92"/>
        <end position="115"/>
    </location>
</feature>
<dbReference type="GeneID" id="92048140"/>
<feature type="transmembrane region" description="Helical" evidence="2">
    <location>
        <begin position="597"/>
        <end position="619"/>
    </location>
</feature>
<feature type="compositionally biased region" description="Polar residues" evidence="1">
    <location>
        <begin position="12"/>
        <end position="21"/>
    </location>
</feature>
<evidence type="ECO:0000256" key="1">
    <source>
        <dbReference type="SAM" id="MobiDB-lite"/>
    </source>
</evidence>
<evidence type="ECO:0000313" key="3">
    <source>
        <dbReference type="EMBL" id="KAK8070562.1"/>
    </source>
</evidence>
<keyword evidence="2" id="KW-1133">Transmembrane helix</keyword>
<evidence type="ECO:0000256" key="2">
    <source>
        <dbReference type="SAM" id="Phobius"/>
    </source>
</evidence>
<keyword evidence="4" id="KW-1185">Reference proteome</keyword>
<reference evidence="3 4" key="1">
    <citation type="submission" date="2023-01" db="EMBL/GenBank/DDBJ databases">
        <title>Analysis of 21 Apiospora genomes using comparative genomics revels a genus with tremendous synthesis potential of carbohydrate active enzymes and secondary metabolites.</title>
        <authorList>
            <person name="Sorensen T."/>
        </authorList>
    </citation>
    <scope>NUCLEOTIDE SEQUENCE [LARGE SCALE GENOMIC DNA]</scope>
    <source>
        <strain evidence="3 4">CBS 114990</strain>
    </source>
</reference>
<keyword evidence="2" id="KW-0472">Membrane</keyword>